<feature type="region of interest" description="Disordered" evidence="1">
    <location>
        <begin position="114"/>
        <end position="138"/>
    </location>
</feature>
<dbReference type="Proteomes" id="UP000005238">
    <property type="component" value="Unassembled WGS sequence"/>
</dbReference>
<dbReference type="HOGENOM" id="CLU_499332_0_0_1"/>
<evidence type="ECO:0000313" key="4">
    <source>
        <dbReference type="Proteomes" id="UP000005238"/>
    </source>
</evidence>
<feature type="compositionally biased region" description="Acidic residues" evidence="1">
    <location>
        <begin position="56"/>
        <end position="65"/>
    </location>
</feature>
<protein>
    <recommendedName>
        <fullName evidence="2">FAD-binding domain-containing protein</fullName>
    </recommendedName>
</protein>
<dbReference type="VEuPathDB" id="FungiDB:KRP22_1989"/>
<evidence type="ECO:0000313" key="3">
    <source>
        <dbReference type="EnsemblProtists" id="Phyra86819"/>
    </source>
</evidence>
<dbReference type="InParanoid" id="H3H7T7"/>
<dbReference type="STRING" id="164328.H3H7T7"/>
<feature type="region of interest" description="Disordered" evidence="1">
    <location>
        <begin position="1"/>
        <end position="29"/>
    </location>
</feature>
<dbReference type="GO" id="GO:0071949">
    <property type="term" value="F:FAD binding"/>
    <property type="evidence" value="ECO:0007669"/>
    <property type="project" value="InterPro"/>
</dbReference>
<name>H3H7T7_PHYRM</name>
<organism evidence="3 4">
    <name type="scientific">Phytophthora ramorum</name>
    <name type="common">Sudden oak death agent</name>
    <dbReference type="NCBI Taxonomy" id="164328"/>
    <lineage>
        <taxon>Eukaryota</taxon>
        <taxon>Sar</taxon>
        <taxon>Stramenopiles</taxon>
        <taxon>Oomycota</taxon>
        <taxon>Peronosporomycetes</taxon>
        <taxon>Peronosporales</taxon>
        <taxon>Peronosporaceae</taxon>
        <taxon>Phytophthora</taxon>
    </lineage>
</organism>
<accession>H3H7T7</accession>
<dbReference type="Pfam" id="PF01494">
    <property type="entry name" value="FAD_binding_3"/>
    <property type="match status" value="1"/>
</dbReference>
<dbReference type="EMBL" id="DS567190">
    <property type="status" value="NOT_ANNOTATED_CDS"/>
    <property type="molecule type" value="Genomic_DNA"/>
</dbReference>
<dbReference type="eggNOG" id="KOG1700">
    <property type="taxonomic scope" value="Eukaryota"/>
</dbReference>
<proteinExistence type="predicted"/>
<dbReference type="InterPro" id="IPR036188">
    <property type="entry name" value="FAD/NAD-bd_sf"/>
</dbReference>
<dbReference type="EnsemblProtists" id="Phyra86819">
    <property type="protein sequence ID" value="Phyra86819"/>
    <property type="gene ID" value="Phyra86819"/>
</dbReference>
<feature type="compositionally biased region" description="Polar residues" evidence="1">
    <location>
        <begin position="281"/>
        <end position="293"/>
    </location>
</feature>
<feature type="region of interest" description="Disordered" evidence="1">
    <location>
        <begin position="274"/>
        <end position="294"/>
    </location>
</feature>
<evidence type="ECO:0000256" key="1">
    <source>
        <dbReference type="SAM" id="MobiDB-lite"/>
    </source>
</evidence>
<dbReference type="OMA" id="QNDLHAF"/>
<dbReference type="Gene3D" id="3.50.50.60">
    <property type="entry name" value="FAD/NAD(P)-binding domain"/>
    <property type="match status" value="1"/>
</dbReference>
<feature type="compositionally biased region" description="Low complexity" evidence="1">
    <location>
        <begin position="211"/>
        <end position="227"/>
    </location>
</feature>
<sequence>MHVDYDQFERGSIVDCDGEGPSGIDGLDIEDRSPLRRTVLEYLATDVGEQYLDDIYKDDDTDSDGQEAVTNPNEADSTRTERMMVDAVHFKERKRTDKELAWMKVRQLLIAEEEKASTHKKPQSRYVNSSPGREQGKDCNTVKLLDSLAPQPPSQEACYVDQVPAKQSRAQRTSQRKTSAPESSFASHVDRVGAKIGNFWQRSQGSDEMSNHSTKSSQSSSSYSEPSRSAVLVALDQMSKTCRRMELSEVAISRISAHLASIDQIVRDDMNWPQKRRSRELSSTQYSNASSDFGTEFRDHPTPAALSNIQAKVAPTVRDSFKAFTAATDLRDTLCSFSNLIRDCGLNGAKVEEPWHVYYHIKAAVYSKLGYRQKHLFKLLDARFNLDVYKQRPAANKRVCIVGAGPVGLRAAIELALLGSHVSVLEKRTKFSRENMLHLWPWVVQDLAALGSKVLFPNFCKSRTYFHVSTRLLQVVLLKVALLVGVKVHSATQFDSIAAPGLESEGGNPFYYIKTEPQIPIAEFTAVLGATGTNNQLAEPAGINRF</sequence>
<feature type="region of interest" description="Disordered" evidence="1">
    <location>
        <begin position="162"/>
        <end position="188"/>
    </location>
</feature>
<dbReference type="AlphaFoldDB" id="H3H7T7"/>
<feature type="region of interest" description="Disordered" evidence="1">
    <location>
        <begin position="55"/>
        <end position="78"/>
    </location>
</feature>
<dbReference type="SUPFAM" id="SSF51905">
    <property type="entry name" value="FAD/NAD(P)-binding domain"/>
    <property type="match status" value="1"/>
</dbReference>
<dbReference type="GO" id="GO:0016491">
    <property type="term" value="F:oxidoreductase activity"/>
    <property type="evidence" value="ECO:0000318"/>
    <property type="project" value="GO_Central"/>
</dbReference>
<evidence type="ECO:0000259" key="2">
    <source>
        <dbReference type="Pfam" id="PF01494"/>
    </source>
</evidence>
<feature type="compositionally biased region" description="Polar residues" evidence="1">
    <location>
        <begin position="168"/>
        <end position="186"/>
    </location>
</feature>
<reference evidence="4" key="1">
    <citation type="journal article" date="2006" name="Science">
        <title>Phytophthora genome sequences uncover evolutionary origins and mechanisms of pathogenesis.</title>
        <authorList>
            <person name="Tyler B.M."/>
            <person name="Tripathy S."/>
            <person name="Zhang X."/>
            <person name="Dehal P."/>
            <person name="Jiang R.H."/>
            <person name="Aerts A."/>
            <person name="Arredondo F.D."/>
            <person name="Baxter L."/>
            <person name="Bensasson D."/>
            <person name="Beynon J.L."/>
            <person name="Chapman J."/>
            <person name="Damasceno C.M."/>
            <person name="Dorrance A.E."/>
            <person name="Dou D."/>
            <person name="Dickerman A.W."/>
            <person name="Dubchak I.L."/>
            <person name="Garbelotto M."/>
            <person name="Gijzen M."/>
            <person name="Gordon S.G."/>
            <person name="Govers F."/>
            <person name="Grunwald N.J."/>
            <person name="Huang W."/>
            <person name="Ivors K.L."/>
            <person name="Jones R.W."/>
            <person name="Kamoun S."/>
            <person name="Krampis K."/>
            <person name="Lamour K.H."/>
            <person name="Lee M.K."/>
            <person name="McDonald W.H."/>
            <person name="Medina M."/>
            <person name="Meijer H.J."/>
            <person name="Nordberg E.K."/>
            <person name="Maclean D.J."/>
            <person name="Ospina-Giraldo M.D."/>
            <person name="Morris P.F."/>
            <person name="Phuntumart V."/>
            <person name="Putnam N.H."/>
            <person name="Rash S."/>
            <person name="Rose J.K."/>
            <person name="Sakihama Y."/>
            <person name="Salamov A.A."/>
            <person name="Savidor A."/>
            <person name="Scheuring C.F."/>
            <person name="Smith B.M."/>
            <person name="Sobral B.W."/>
            <person name="Terry A."/>
            <person name="Torto-Alalibo T.A."/>
            <person name="Win J."/>
            <person name="Xu Z."/>
            <person name="Zhang H."/>
            <person name="Grigoriev I.V."/>
            <person name="Rokhsar D.S."/>
            <person name="Boore J.L."/>
        </authorList>
    </citation>
    <scope>NUCLEOTIDE SEQUENCE [LARGE SCALE GENOMIC DNA]</scope>
    <source>
        <strain evidence="4">Pr102</strain>
    </source>
</reference>
<dbReference type="VEuPathDB" id="FungiDB:KRP23_15216"/>
<keyword evidence="4" id="KW-1185">Reference proteome</keyword>
<dbReference type="InterPro" id="IPR002938">
    <property type="entry name" value="FAD-bd"/>
</dbReference>
<dbReference type="PANTHER" id="PTHR42841">
    <property type="entry name" value="AMINE OXIDASE"/>
    <property type="match status" value="1"/>
</dbReference>
<reference evidence="3" key="2">
    <citation type="submission" date="2015-06" db="UniProtKB">
        <authorList>
            <consortium name="EnsemblProtists"/>
        </authorList>
    </citation>
    <scope>IDENTIFICATION</scope>
    <source>
        <strain evidence="3">Pr102</strain>
    </source>
</reference>
<feature type="region of interest" description="Disordered" evidence="1">
    <location>
        <begin position="203"/>
        <end position="227"/>
    </location>
</feature>
<feature type="domain" description="FAD-binding" evidence="2">
    <location>
        <begin position="398"/>
        <end position="433"/>
    </location>
</feature>